<organism evidence="1 2">
    <name type="scientific">Pseudomonas syringae pv. ribicola</name>
    <dbReference type="NCBI Taxonomy" id="55398"/>
    <lineage>
        <taxon>Bacteria</taxon>
        <taxon>Pseudomonadati</taxon>
        <taxon>Pseudomonadota</taxon>
        <taxon>Gammaproteobacteria</taxon>
        <taxon>Pseudomonadales</taxon>
        <taxon>Pseudomonadaceae</taxon>
        <taxon>Pseudomonas</taxon>
    </lineage>
</organism>
<dbReference type="Proteomes" id="UP000050554">
    <property type="component" value="Unassembled WGS sequence"/>
</dbReference>
<proteinExistence type="predicted"/>
<accession>A0A0Q0BKE5</accession>
<evidence type="ECO:0000313" key="2">
    <source>
        <dbReference type="Proteomes" id="UP000050554"/>
    </source>
</evidence>
<comment type="caution">
    <text evidence="1">The sequence shown here is derived from an EMBL/GenBank/DDBJ whole genome shotgun (WGS) entry which is preliminary data.</text>
</comment>
<sequence length="150" mass="15942">MGRIIGYAVESDLEGGFLVHASPSVWVSCLESAVRYETAALAWASAKRRGSSLASAIAVIERDDGSLSWEPIPDPSKASGGDWLVWFELEQGARRLYVVKTGKRIAASNDPGDAKGYKTMGAAKEVAEKLSFGGSLSGVQQITADIVPIR</sequence>
<dbReference type="AlphaFoldDB" id="A0A0Q0BKE5"/>
<dbReference type="PROSITE" id="PS51257">
    <property type="entry name" value="PROKAR_LIPOPROTEIN"/>
    <property type="match status" value="1"/>
</dbReference>
<dbReference type="EMBL" id="LJRF01000106">
    <property type="protein sequence ID" value="KPY47467.1"/>
    <property type="molecule type" value="Genomic_DNA"/>
</dbReference>
<name>A0A0Q0BKE5_PSESI</name>
<evidence type="ECO:0000313" key="1">
    <source>
        <dbReference type="EMBL" id="KPY47467.1"/>
    </source>
</evidence>
<dbReference type="PATRIC" id="fig|55398.3.peg.2069"/>
<gene>
    <name evidence="1" type="ORF">ALO47_01643</name>
</gene>
<reference evidence="1 2" key="1">
    <citation type="submission" date="2015-09" db="EMBL/GenBank/DDBJ databases">
        <title>Genome announcement of multiple Pseudomonas syringae strains.</title>
        <authorList>
            <person name="Thakur S."/>
            <person name="Wang P.W."/>
            <person name="Gong Y."/>
            <person name="Weir B.S."/>
            <person name="Guttman D.S."/>
        </authorList>
    </citation>
    <scope>NUCLEOTIDE SEQUENCE [LARGE SCALE GENOMIC DNA]</scope>
    <source>
        <strain evidence="1 2">ICMP3882</strain>
    </source>
</reference>
<protein>
    <submittedName>
        <fullName evidence="1">Uncharacterized protein</fullName>
    </submittedName>
</protein>